<sequence>MSGVAFCRSSAVTIPHLPFGIETTTPVPKKALSGISSRNGVPSTTCAGASMWVPECMTVVIFWVSTRLLAMPWSRSICTSSKYGQAGAPCPQGWDRS</sequence>
<dbReference type="EMBL" id="CQQC01002043">
    <property type="protein sequence ID" value="CNW45242.1"/>
    <property type="molecule type" value="Genomic_DNA"/>
</dbReference>
<organism evidence="1 2">
    <name type="scientific">Mycobacterium tuberculosis</name>
    <dbReference type="NCBI Taxonomy" id="1773"/>
    <lineage>
        <taxon>Bacteria</taxon>
        <taxon>Bacillati</taxon>
        <taxon>Actinomycetota</taxon>
        <taxon>Actinomycetes</taxon>
        <taxon>Mycobacteriales</taxon>
        <taxon>Mycobacteriaceae</taxon>
        <taxon>Mycobacterium</taxon>
        <taxon>Mycobacterium tuberculosis complex</taxon>
    </lineage>
</organism>
<protein>
    <submittedName>
        <fullName evidence="1">Uncharacterized protein</fullName>
    </submittedName>
</protein>
<dbReference type="AlphaFoldDB" id="A0A655FXQ7"/>
<name>A0A655FXQ7_MYCTX</name>
<accession>A0A655FXQ7</accession>
<dbReference type="Proteomes" id="UP000039217">
    <property type="component" value="Unassembled WGS sequence"/>
</dbReference>
<proteinExistence type="predicted"/>
<evidence type="ECO:0000313" key="1">
    <source>
        <dbReference type="EMBL" id="CNW45242.1"/>
    </source>
</evidence>
<gene>
    <name evidence="1" type="ORF">ERS007661_03986</name>
</gene>
<evidence type="ECO:0000313" key="2">
    <source>
        <dbReference type="Proteomes" id="UP000039217"/>
    </source>
</evidence>
<reference evidence="1 2" key="1">
    <citation type="submission" date="2015-03" db="EMBL/GenBank/DDBJ databases">
        <authorList>
            <consortium name="Pathogen Informatics"/>
        </authorList>
    </citation>
    <scope>NUCLEOTIDE SEQUENCE [LARGE SCALE GENOMIC DNA]</scope>
    <source>
        <strain evidence="1 2">D00501624</strain>
    </source>
</reference>